<dbReference type="CDD" id="cd00090">
    <property type="entry name" value="HTH_ARSR"/>
    <property type="match status" value="1"/>
</dbReference>
<dbReference type="PRINTS" id="PR00778">
    <property type="entry name" value="HTHARSR"/>
</dbReference>
<dbReference type="PANTHER" id="PTHR33154">
    <property type="entry name" value="TRANSCRIPTIONAL REGULATOR, ARSR FAMILY"/>
    <property type="match status" value="1"/>
</dbReference>
<dbReference type="GO" id="GO:0003700">
    <property type="term" value="F:DNA-binding transcription factor activity"/>
    <property type="evidence" value="ECO:0007669"/>
    <property type="project" value="InterPro"/>
</dbReference>
<proteinExistence type="predicted"/>
<reference evidence="5 6" key="1">
    <citation type="submission" date="2019-03" db="EMBL/GenBank/DDBJ databases">
        <title>Genomic Encyclopedia of Type Strains, Phase IV (KMG-IV): sequencing the most valuable type-strain genomes for metagenomic binning, comparative biology and taxonomic classification.</title>
        <authorList>
            <person name="Goeker M."/>
        </authorList>
    </citation>
    <scope>NUCLEOTIDE SEQUENCE [LARGE SCALE GENOMIC DNA]</scope>
    <source>
        <strain evidence="5 6">DSM 45361</strain>
    </source>
</reference>
<keyword evidence="6" id="KW-1185">Reference proteome</keyword>
<organism evidence="5 6">
    <name type="scientific">Labedaea rhizosphaerae</name>
    <dbReference type="NCBI Taxonomy" id="598644"/>
    <lineage>
        <taxon>Bacteria</taxon>
        <taxon>Bacillati</taxon>
        <taxon>Actinomycetota</taxon>
        <taxon>Actinomycetes</taxon>
        <taxon>Pseudonocardiales</taxon>
        <taxon>Pseudonocardiaceae</taxon>
        <taxon>Labedaea</taxon>
    </lineage>
</organism>
<dbReference type="Pfam" id="PF12840">
    <property type="entry name" value="HTH_20"/>
    <property type="match status" value="1"/>
</dbReference>
<sequence>MPTATADPWQALADPTRRQVFARVAGGPCSVTEIARELPVSRPAVSQHLRVLLDARLVEVHQQGRQRVYEMRPGGLDQMRRELDVYWRKTLTRFKDVAERTYRPTATTSEGTQPR</sequence>
<name>A0A4R6RYB7_LABRH</name>
<keyword evidence="3" id="KW-0804">Transcription</keyword>
<comment type="caution">
    <text evidence="5">The sequence shown here is derived from an EMBL/GenBank/DDBJ whole genome shotgun (WGS) entry which is preliminary data.</text>
</comment>
<evidence type="ECO:0000313" key="5">
    <source>
        <dbReference type="EMBL" id="TDP91854.1"/>
    </source>
</evidence>
<protein>
    <submittedName>
        <fullName evidence="5">ArsR family transcriptional regulator</fullName>
    </submittedName>
</protein>
<dbReference type="InterPro" id="IPR001845">
    <property type="entry name" value="HTH_ArsR_DNA-bd_dom"/>
</dbReference>
<evidence type="ECO:0000256" key="1">
    <source>
        <dbReference type="ARBA" id="ARBA00023015"/>
    </source>
</evidence>
<dbReference type="InterPro" id="IPR036388">
    <property type="entry name" value="WH-like_DNA-bd_sf"/>
</dbReference>
<evidence type="ECO:0000256" key="2">
    <source>
        <dbReference type="ARBA" id="ARBA00023125"/>
    </source>
</evidence>
<evidence type="ECO:0000313" key="6">
    <source>
        <dbReference type="Proteomes" id="UP000295444"/>
    </source>
</evidence>
<dbReference type="GO" id="GO:0003677">
    <property type="term" value="F:DNA binding"/>
    <property type="evidence" value="ECO:0007669"/>
    <property type="project" value="UniProtKB-KW"/>
</dbReference>
<evidence type="ECO:0000259" key="4">
    <source>
        <dbReference type="PROSITE" id="PS50987"/>
    </source>
</evidence>
<keyword evidence="2" id="KW-0238">DNA-binding</keyword>
<dbReference type="InterPro" id="IPR036390">
    <property type="entry name" value="WH_DNA-bd_sf"/>
</dbReference>
<dbReference type="OrthoDB" id="3628603at2"/>
<accession>A0A4R6RYB7</accession>
<dbReference type="Gene3D" id="1.10.10.10">
    <property type="entry name" value="Winged helix-like DNA-binding domain superfamily/Winged helix DNA-binding domain"/>
    <property type="match status" value="1"/>
</dbReference>
<dbReference type="InterPro" id="IPR051081">
    <property type="entry name" value="HTH_MetalResp_TranReg"/>
</dbReference>
<dbReference type="SUPFAM" id="SSF46785">
    <property type="entry name" value="Winged helix' DNA-binding domain"/>
    <property type="match status" value="1"/>
</dbReference>
<dbReference type="SMART" id="SM00418">
    <property type="entry name" value="HTH_ARSR"/>
    <property type="match status" value="1"/>
</dbReference>
<dbReference type="PROSITE" id="PS50987">
    <property type="entry name" value="HTH_ARSR_2"/>
    <property type="match status" value="1"/>
</dbReference>
<evidence type="ECO:0000256" key="3">
    <source>
        <dbReference type="ARBA" id="ARBA00023163"/>
    </source>
</evidence>
<keyword evidence="1" id="KW-0805">Transcription regulation</keyword>
<feature type="domain" description="HTH arsR-type" evidence="4">
    <location>
        <begin position="1"/>
        <end position="91"/>
    </location>
</feature>
<dbReference type="EMBL" id="SNXZ01000008">
    <property type="protein sequence ID" value="TDP91854.1"/>
    <property type="molecule type" value="Genomic_DNA"/>
</dbReference>
<dbReference type="InterPro" id="IPR011991">
    <property type="entry name" value="ArsR-like_HTH"/>
</dbReference>
<dbReference type="AlphaFoldDB" id="A0A4R6RYB7"/>
<dbReference type="Proteomes" id="UP000295444">
    <property type="component" value="Unassembled WGS sequence"/>
</dbReference>
<dbReference type="RefSeq" id="WP_133853437.1">
    <property type="nucleotide sequence ID" value="NZ_SNXZ01000008.1"/>
</dbReference>
<gene>
    <name evidence="5" type="ORF">EV186_10864</name>
</gene>
<dbReference type="PANTHER" id="PTHR33154:SF33">
    <property type="entry name" value="TRANSCRIPTIONAL REPRESSOR SDPR"/>
    <property type="match status" value="1"/>
</dbReference>
<dbReference type="NCBIfam" id="NF033788">
    <property type="entry name" value="HTH_metalloreg"/>
    <property type="match status" value="1"/>
</dbReference>